<evidence type="ECO:0000256" key="1">
    <source>
        <dbReference type="SAM" id="Coils"/>
    </source>
</evidence>
<dbReference type="STRING" id="312017.Q24CV0"/>
<feature type="compositionally biased region" description="Basic and acidic residues" evidence="2">
    <location>
        <begin position="248"/>
        <end position="264"/>
    </location>
</feature>
<dbReference type="GeneID" id="7837482"/>
<evidence type="ECO:0000256" key="2">
    <source>
        <dbReference type="SAM" id="MobiDB-lite"/>
    </source>
</evidence>
<dbReference type="RefSeq" id="XP_001025903.2">
    <property type="nucleotide sequence ID" value="XM_001025903.2"/>
</dbReference>
<dbReference type="GO" id="GO:0003774">
    <property type="term" value="F:cytoskeletal motor activity"/>
    <property type="evidence" value="ECO:0007669"/>
    <property type="project" value="InterPro"/>
</dbReference>
<dbReference type="SUPFAM" id="SSF50729">
    <property type="entry name" value="PH domain-like"/>
    <property type="match status" value="1"/>
</dbReference>
<dbReference type="InterPro" id="IPR001849">
    <property type="entry name" value="PH_domain"/>
</dbReference>
<feature type="domain" description="PH" evidence="3">
    <location>
        <begin position="859"/>
        <end position="962"/>
    </location>
</feature>
<dbReference type="SMART" id="SM00233">
    <property type="entry name" value="PH"/>
    <property type="match status" value="1"/>
</dbReference>
<feature type="compositionally biased region" description="Polar residues" evidence="2">
    <location>
        <begin position="224"/>
        <end position="240"/>
    </location>
</feature>
<reference evidence="6" key="1">
    <citation type="journal article" date="2006" name="PLoS Biol.">
        <title>Macronuclear genome sequence of the ciliate Tetrahymena thermophila, a model eukaryote.</title>
        <authorList>
            <person name="Eisen J.A."/>
            <person name="Coyne R.S."/>
            <person name="Wu M."/>
            <person name="Wu D."/>
            <person name="Thiagarajan M."/>
            <person name="Wortman J.R."/>
            <person name="Badger J.H."/>
            <person name="Ren Q."/>
            <person name="Amedeo P."/>
            <person name="Jones K.M."/>
            <person name="Tallon L.J."/>
            <person name="Delcher A.L."/>
            <person name="Salzberg S.L."/>
            <person name="Silva J.C."/>
            <person name="Haas B.J."/>
            <person name="Majoros W.H."/>
            <person name="Farzad M."/>
            <person name="Carlton J.M."/>
            <person name="Smith R.K. Jr."/>
            <person name="Garg J."/>
            <person name="Pearlman R.E."/>
            <person name="Karrer K.M."/>
            <person name="Sun L."/>
            <person name="Manning G."/>
            <person name="Elde N.C."/>
            <person name="Turkewitz A.P."/>
            <person name="Asai D.J."/>
            <person name="Wilkes D.E."/>
            <person name="Wang Y."/>
            <person name="Cai H."/>
            <person name="Collins K."/>
            <person name="Stewart B.A."/>
            <person name="Lee S.R."/>
            <person name="Wilamowska K."/>
            <person name="Weinberg Z."/>
            <person name="Ruzzo W.L."/>
            <person name="Wloga D."/>
            <person name="Gaertig J."/>
            <person name="Frankel J."/>
            <person name="Tsao C.-C."/>
            <person name="Gorovsky M.A."/>
            <person name="Keeling P.J."/>
            <person name="Waller R.F."/>
            <person name="Patron N.J."/>
            <person name="Cherry J.M."/>
            <person name="Stover N.A."/>
            <person name="Krieger C.J."/>
            <person name="del Toro C."/>
            <person name="Ryder H.F."/>
            <person name="Williamson S.C."/>
            <person name="Barbeau R.A."/>
            <person name="Hamilton E.P."/>
            <person name="Orias E."/>
        </authorList>
    </citation>
    <scope>NUCLEOTIDE SEQUENCE [LARGE SCALE GENOMIC DNA]</scope>
    <source>
        <strain evidence="6">SB210</strain>
    </source>
</reference>
<proteinExistence type="predicted"/>
<evidence type="ECO:0000259" key="3">
    <source>
        <dbReference type="PROSITE" id="PS50003"/>
    </source>
</evidence>
<accession>Q24CV0</accession>
<dbReference type="PROSITE" id="PS51757">
    <property type="entry name" value="TH1"/>
    <property type="match status" value="1"/>
</dbReference>
<organism evidence="5 6">
    <name type="scientific">Tetrahymena thermophila (strain SB210)</name>
    <dbReference type="NCBI Taxonomy" id="312017"/>
    <lineage>
        <taxon>Eukaryota</taxon>
        <taxon>Sar</taxon>
        <taxon>Alveolata</taxon>
        <taxon>Ciliophora</taxon>
        <taxon>Intramacronucleata</taxon>
        <taxon>Oligohymenophorea</taxon>
        <taxon>Hymenostomatida</taxon>
        <taxon>Tetrahymenina</taxon>
        <taxon>Tetrahymenidae</taxon>
        <taxon>Tetrahymena</taxon>
    </lineage>
</organism>
<dbReference type="InParanoid" id="Q24CV0"/>
<feature type="coiled-coil region" evidence="1">
    <location>
        <begin position="310"/>
        <end position="519"/>
    </location>
</feature>
<dbReference type="PANTHER" id="PTHR34969:SF1">
    <property type="entry name" value="TH1 DOMAIN-CONTAINING PROTEIN"/>
    <property type="match status" value="1"/>
</dbReference>
<dbReference type="InterPro" id="IPR010926">
    <property type="entry name" value="Myosin_TH1"/>
</dbReference>
<feature type="region of interest" description="Disordered" evidence="2">
    <location>
        <begin position="655"/>
        <end position="676"/>
    </location>
</feature>
<dbReference type="AlphaFoldDB" id="Q24CV0"/>
<dbReference type="InterPro" id="IPR011993">
    <property type="entry name" value="PH-like_dom_sf"/>
</dbReference>
<protein>
    <submittedName>
        <fullName evidence="5">PH domain protein</fullName>
    </submittedName>
</protein>
<sequence>MSVQIQKYLADISPKYENDFITFDQFKEIINQMAKIDSRCEFNDEVIQQLYDFVFYKQNGQVCFGAVVGLTLEILKERTSYTPAQTQEFEVQNPNHKTLWQQVLLVIDQLTSDTLHQMKYIYEQCVEDLYSSQDGDSDEDGLGKKKSMDPTNGVDLDFIAQKVEQMNSLNQSEKENIDFLFKCIQDDQGRVTHASLGDLMSLLEQYWISLVQQQAGESQQAQSNRGSTVIQNTQKVNSLTRLEDDDDQQSKNKKDEQDQQDESKQYYKYDYMQDLVHKVDQLKQMKGQKSSFYEIVDDMFNNLLLLGTKLDSYEMELEQQTKKSAKQQNETMKLEQKVTYLETEMKRVIEYKDDLEAQFDDLTKEYDILEQKYTIKEQTEKENQKALENVSKLETQCAQYSRKQKELEQKNEQLKLENADLKQESDKMYGLFQQAQEELDQIKQQLSQNQTTQALNNFEQQNKNQTDQVLLQKLKDENRAIQMKLQILNDEAKKYKLQFESREEEYQELQRVHKQLMVQYEEACIVARDKPLRLFNNDGTGRKSTRYSIKPLSGGFGRQSVNKQARPSIQFGNNNKTSLIGFDNNQNQDQNNRISFNYSTRGSVFNEEIKQSNGNNFYLNSENSIRSSVMSGRQSVNFDKFWDQFQNRMSIANQTGQLQKQTSQNDNQPASSQVLDPSHPQYYANFLAFDENELYARDFLNLRDHKKIQQILDKYSDVDNPNEMKCFSDSIYRINNSNERERRILFATPYNIFILHPKTHKVIRRIQIDRITKITFLNKSAYLCVISIKQEYDYLIETYRRADFNMFLMQTIKERQLAPYKIQFADEINIQFRGIKDKINIGQMDEKTLLNRFQASFKSAQMVGFLEICKHNWIKDFFSEPWKEYFFVLSNIGLVSFAKPGDSKPLLFIPINDALVIKDPAGQEKKFCIKIFYQNSNQHYILACQSKADQDKWLDSIRKVIYQSVNINAKRDQIMKSQYLDPKDVIQEQDDEN</sequence>
<dbReference type="PROSITE" id="PS50003">
    <property type="entry name" value="PH_DOMAIN"/>
    <property type="match status" value="1"/>
</dbReference>
<keyword evidence="6" id="KW-1185">Reference proteome</keyword>
<feature type="domain" description="TH1" evidence="4">
    <location>
        <begin position="684"/>
        <end position="872"/>
    </location>
</feature>
<dbReference type="GO" id="GO:0016459">
    <property type="term" value="C:myosin complex"/>
    <property type="evidence" value="ECO:0007669"/>
    <property type="project" value="InterPro"/>
</dbReference>
<dbReference type="CDD" id="cd00821">
    <property type="entry name" value="PH"/>
    <property type="match status" value="1"/>
</dbReference>
<dbReference type="Pfam" id="PF00169">
    <property type="entry name" value="PH"/>
    <property type="match status" value="1"/>
</dbReference>
<gene>
    <name evidence="5" type="ORF">TTHERM_00713520</name>
</gene>
<feature type="region of interest" description="Disordered" evidence="2">
    <location>
        <begin position="219"/>
        <end position="264"/>
    </location>
</feature>
<evidence type="ECO:0000259" key="4">
    <source>
        <dbReference type="PROSITE" id="PS51757"/>
    </source>
</evidence>
<dbReference type="EMBL" id="GG662338">
    <property type="protein sequence ID" value="EAS05658.2"/>
    <property type="molecule type" value="Genomic_DNA"/>
</dbReference>
<dbReference type="Proteomes" id="UP000009168">
    <property type="component" value="Unassembled WGS sequence"/>
</dbReference>
<evidence type="ECO:0000313" key="5">
    <source>
        <dbReference type="EMBL" id="EAS05658.2"/>
    </source>
</evidence>
<feature type="compositionally biased region" description="Polar residues" evidence="2">
    <location>
        <begin position="655"/>
        <end position="675"/>
    </location>
</feature>
<dbReference type="OrthoDB" id="313524at2759"/>
<dbReference type="KEGG" id="tet:TTHERM_00713520"/>
<dbReference type="Gene3D" id="2.30.29.30">
    <property type="entry name" value="Pleckstrin-homology domain (PH domain)/Phosphotyrosine-binding domain (PTB)"/>
    <property type="match status" value="1"/>
</dbReference>
<name>Q24CV0_TETTS</name>
<evidence type="ECO:0000313" key="6">
    <source>
        <dbReference type="Proteomes" id="UP000009168"/>
    </source>
</evidence>
<dbReference type="eggNOG" id="ENOG502R2M3">
    <property type="taxonomic scope" value="Eukaryota"/>
</dbReference>
<keyword evidence="1" id="KW-0175">Coiled coil</keyword>
<dbReference type="PANTHER" id="PTHR34969">
    <property type="entry name" value="OS01G0621700 PROTEIN"/>
    <property type="match status" value="1"/>
</dbReference>
<dbReference type="HOGENOM" id="CLU_295873_0_0_1"/>